<reference evidence="1 2" key="1">
    <citation type="submission" date="2021-05" db="EMBL/GenBank/DDBJ databases">
        <title>Genome Assembly of Synthetic Allotetraploid Brassica napus Reveals Homoeologous Exchanges between Subgenomes.</title>
        <authorList>
            <person name="Davis J.T."/>
        </authorList>
    </citation>
    <scope>NUCLEOTIDE SEQUENCE [LARGE SCALE GENOMIC DNA]</scope>
    <source>
        <strain evidence="2">cv. Da-Ae</strain>
        <tissue evidence="1">Seedling</tissue>
    </source>
</reference>
<comment type="caution">
    <text evidence="1">The sequence shown here is derived from an EMBL/GenBank/DDBJ whole genome shotgun (WGS) entry which is preliminary data.</text>
</comment>
<gene>
    <name evidence="1" type="ORF">HID58_026927</name>
</gene>
<accession>A0ABQ8CQY4</accession>
<protein>
    <submittedName>
        <fullName evidence="1">Uncharacterized protein</fullName>
    </submittedName>
</protein>
<proteinExistence type="predicted"/>
<dbReference type="PANTHER" id="PTHR15160:SF3">
    <property type="entry name" value="BIFUNCTIONAL NUCLEASE 1"/>
    <property type="match status" value="1"/>
</dbReference>
<dbReference type="Proteomes" id="UP000824890">
    <property type="component" value="Unassembled WGS sequence"/>
</dbReference>
<dbReference type="SUPFAM" id="SSF103256">
    <property type="entry name" value="Hypothetical protein TM0160"/>
    <property type="match status" value="1"/>
</dbReference>
<organism evidence="1 2">
    <name type="scientific">Brassica napus</name>
    <name type="common">Rape</name>
    <dbReference type="NCBI Taxonomy" id="3708"/>
    <lineage>
        <taxon>Eukaryota</taxon>
        <taxon>Viridiplantae</taxon>
        <taxon>Streptophyta</taxon>
        <taxon>Embryophyta</taxon>
        <taxon>Tracheophyta</taxon>
        <taxon>Spermatophyta</taxon>
        <taxon>Magnoliopsida</taxon>
        <taxon>eudicotyledons</taxon>
        <taxon>Gunneridae</taxon>
        <taxon>Pentapetalae</taxon>
        <taxon>rosids</taxon>
        <taxon>malvids</taxon>
        <taxon>Brassicales</taxon>
        <taxon>Brassicaceae</taxon>
        <taxon>Brassiceae</taxon>
        <taxon>Brassica</taxon>
    </lineage>
</organism>
<dbReference type="EMBL" id="JAGKQM010000007">
    <property type="protein sequence ID" value="KAH0919267.1"/>
    <property type="molecule type" value="Genomic_DNA"/>
</dbReference>
<name>A0ABQ8CQY4_BRANA</name>
<evidence type="ECO:0000313" key="2">
    <source>
        <dbReference type="Proteomes" id="UP000824890"/>
    </source>
</evidence>
<sequence>EMYHVVKEMAEKMATKYVFMVSVYLSLCNSFSHERFLLTSLLVRVTKRVHEAYFANLSKVGNALIDCLSFDLQPSDAFNIAVRCKVTHNYAYKSSELKPKGQACLDTKEFNILSNMVQAVNDEAAEWKDMLSKFRAKLNLKKYT</sequence>
<feature type="non-terminal residue" evidence="1">
    <location>
        <position position="1"/>
    </location>
</feature>
<evidence type="ECO:0000313" key="1">
    <source>
        <dbReference type="EMBL" id="KAH0919267.1"/>
    </source>
</evidence>
<keyword evidence="2" id="KW-1185">Reference proteome</keyword>
<dbReference type="PANTHER" id="PTHR15160">
    <property type="entry name" value="VON HIPPEL-LINDAU PROTEIN"/>
    <property type="match status" value="1"/>
</dbReference>
<dbReference type="InterPro" id="IPR036104">
    <property type="entry name" value="BFN_sf"/>
</dbReference>